<feature type="domain" description="SLH" evidence="3">
    <location>
        <begin position="563"/>
        <end position="621"/>
    </location>
</feature>
<dbReference type="InterPro" id="IPR001119">
    <property type="entry name" value="SLH_dom"/>
</dbReference>
<dbReference type="STRING" id="341036.SAMN05660649_02810"/>
<evidence type="ECO:0000313" key="4">
    <source>
        <dbReference type="EMBL" id="SFG82321.1"/>
    </source>
</evidence>
<dbReference type="PANTHER" id="PTHR43308">
    <property type="entry name" value="OUTER MEMBRANE PROTEIN ALPHA-RELATED"/>
    <property type="match status" value="1"/>
</dbReference>
<dbReference type="PANTHER" id="PTHR43308:SF5">
    <property type="entry name" value="S-LAYER PROTEIN _ PEPTIDOGLYCAN ENDO-BETA-N-ACETYLGLUCOSAMINIDASE"/>
    <property type="match status" value="1"/>
</dbReference>
<evidence type="ECO:0000259" key="3">
    <source>
        <dbReference type="PROSITE" id="PS51272"/>
    </source>
</evidence>
<dbReference type="PROSITE" id="PS51272">
    <property type="entry name" value="SLH"/>
    <property type="match status" value="3"/>
</dbReference>
<organism evidence="4 5">
    <name type="scientific">Desulfotruncus arcticus DSM 17038</name>
    <dbReference type="NCBI Taxonomy" id="1121424"/>
    <lineage>
        <taxon>Bacteria</taxon>
        <taxon>Bacillati</taxon>
        <taxon>Bacillota</taxon>
        <taxon>Clostridia</taxon>
        <taxon>Eubacteriales</taxon>
        <taxon>Desulfallaceae</taxon>
        <taxon>Desulfotruncus</taxon>
    </lineage>
</organism>
<sequence>MKKFILLGLIFFLAAAGLIGVQAGTGAAPAGNDITVATVPGWLALEPSRNGPVEWDGGTKNMAGYADENAWVDEDGNLHFDFAKGMDGNAFGFQPGSYYEFDRLFKLINQRDRSINVSINVQDMGAYRNYILIGTQSSRTLVKDFTPKDHATFPWPNPNKSRRIAAGDSIWVSVHFDIPPDAELTAPVAGKLVITASYDEGGRNNVRESMPGVEVAVDGQKREQVATVITTKEGGRTVTTVTVDPKLEIEGHNSVVTILANTNSDVVICELNGQLVKNMEQKQAVLEIKTEAATYTLPAQQINIDAVSGQIGQQVALQDIKVNIEIARSSAETVRIIENSARKGEYTIVAPPVDFKVTCTYGDKTVEVSRFNGYVERTIAIPDGVDPQKITTGVVLNSDGTVSHVPTKIIVIDGKYYAQINCLTNSTYFVIWHSKTFKDVENHWARDSVNEMGSRLVIGGVDENNFAPDRDITRAEFAAIVGRALGLKAGGTADKFSDVKGNDWFCGAVGAACEYGIVSGYEDGTFKPDQAISREEAMAMIARAMELAGMDTNIAGSGVDAKLAEFKDKDSVNGWAKKSVASCIKYNIVVGSNSVLAPDNNITRAETAAMIMRMLQQADLI</sequence>
<reference evidence="5" key="1">
    <citation type="submission" date="2016-10" db="EMBL/GenBank/DDBJ databases">
        <authorList>
            <person name="Varghese N."/>
            <person name="Submissions S."/>
        </authorList>
    </citation>
    <scope>NUCLEOTIDE SEQUENCE [LARGE SCALE GENOMIC DNA]</scope>
    <source>
        <strain evidence="5">DSM 17038</strain>
    </source>
</reference>
<dbReference type="AlphaFoldDB" id="A0A1I2V5B9"/>
<evidence type="ECO:0000313" key="5">
    <source>
        <dbReference type="Proteomes" id="UP000199337"/>
    </source>
</evidence>
<feature type="signal peptide" evidence="2">
    <location>
        <begin position="1"/>
        <end position="23"/>
    </location>
</feature>
<evidence type="ECO:0000256" key="2">
    <source>
        <dbReference type="SAM" id="SignalP"/>
    </source>
</evidence>
<keyword evidence="1" id="KW-0677">Repeat</keyword>
<dbReference type="Pfam" id="PF00395">
    <property type="entry name" value="SLH"/>
    <property type="match status" value="3"/>
</dbReference>
<protein>
    <submittedName>
        <fullName evidence="4">S-layer homology domain-containing protein</fullName>
    </submittedName>
</protein>
<feature type="domain" description="SLH" evidence="3">
    <location>
        <begin position="432"/>
        <end position="491"/>
    </location>
</feature>
<keyword evidence="5" id="KW-1185">Reference proteome</keyword>
<gene>
    <name evidence="4" type="ORF">SAMN05660649_02810</name>
</gene>
<dbReference type="EMBL" id="FOOX01000010">
    <property type="protein sequence ID" value="SFG82321.1"/>
    <property type="molecule type" value="Genomic_DNA"/>
</dbReference>
<dbReference type="RefSeq" id="WP_165613526.1">
    <property type="nucleotide sequence ID" value="NZ_FOOX01000010.1"/>
</dbReference>
<dbReference type="InterPro" id="IPR051465">
    <property type="entry name" value="Cell_Envelope_Struct_Comp"/>
</dbReference>
<evidence type="ECO:0000256" key="1">
    <source>
        <dbReference type="ARBA" id="ARBA00022737"/>
    </source>
</evidence>
<accession>A0A1I2V5B9</accession>
<proteinExistence type="predicted"/>
<feature type="domain" description="SLH" evidence="3">
    <location>
        <begin position="492"/>
        <end position="555"/>
    </location>
</feature>
<feature type="chain" id="PRO_5011441395" evidence="2">
    <location>
        <begin position="24"/>
        <end position="621"/>
    </location>
</feature>
<dbReference type="Proteomes" id="UP000199337">
    <property type="component" value="Unassembled WGS sequence"/>
</dbReference>
<name>A0A1I2V5B9_9FIRM</name>
<keyword evidence="2" id="KW-0732">Signal</keyword>